<dbReference type="GO" id="GO:0005576">
    <property type="term" value="C:extracellular region"/>
    <property type="evidence" value="ECO:0007669"/>
    <property type="project" value="InterPro"/>
</dbReference>
<dbReference type="InterPro" id="IPR036573">
    <property type="entry name" value="CBM_sf_5/12"/>
</dbReference>
<dbReference type="Gene3D" id="2.10.10.20">
    <property type="entry name" value="Carbohydrate-binding module superfamily 5/12"/>
    <property type="match status" value="1"/>
</dbReference>
<dbReference type="InterPro" id="IPR044846">
    <property type="entry name" value="GH10"/>
</dbReference>
<feature type="compositionally biased region" description="Basic and acidic residues" evidence="10">
    <location>
        <begin position="1"/>
        <end position="12"/>
    </location>
</feature>
<dbReference type="SMART" id="SM00495">
    <property type="entry name" value="ChtBD3"/>
    <property type="match status" value="1"/>
</dbReference>
<gene>
    <name evidence="12" type="ORF">B2G88_09945</name>
</gene>
<dbReference type="PROSITE" id="PS51318">
    <property type="entry name" value="TAT"/>
    <property type="match status" value="1"/>
</dbReference>
<feature type="domain" description="GH10" evidence="11">
    <location>
        <begin position="122"/>
        <end position="435"/>
    </location>
</feature>
<dbReference type="InterPro" id="IPR006311">
    <property type="entry name" value="TAT_signal"/>
</dbReference>
<dbReference type="GO" id="GO:0030246">
    <property type="term" value="F:carbohydrate binding"/>
    <property type="evidence" value="ECO:0007669"/>
    <property type="project" value="InterPro"/>
</dbReference>
<comment type="caution">
    <text evidence="12">The sequence shown here is derived from an EMBL/GenBank/DDBJ whole genome shotgun (WGS) entry which is preliminary data.</text>
</comment>
<dbReference type="RefSeq" id="WP_087714678.1">
    <property type="nucleotide sequence ID" value="NZ_MWPH01000002.1"/>
</dbReference>
<protein>
    <recommendedName>
        <fullName evidence="3">endo-1,4-beta-xylanase</fullName>
        <ecNumber evidence="3">3.2.1.8</ecNumber>
    </recommendedName>
</protein>
<dbReference type="SUPFAM" id="SSF51445">
    <property type="entry name" value="(Trans)glycosidases"/>
    <property type="match status" value="1"/>
</dbReference>
<dbReference type="PRINTS" id="PR00134">
    <property type="entry name" value="GLHYDRLASE10"/>
</dbReference>
<feature type="region of interest" description="Disordered" evidence="10">
    <location>
        <begin position="1"/>
        <end position="22"/>
    </location>
</feature>
<dbReference type="PROSITE" id="PS51760">
    <property type="entry name" value="GH10_2"/>
    <property type="match status" value="1"/>
</dbReference>
<keyword evidence="7" id="KW-0119">Carbohydrate metabolism</keyword>
<dbReference type="CDD" id="cd12215">
    <property type="entry name" value="ChiC_BD"/>
    <property type="match status" value="1"/>
</dbReference>
<evidence type="ECO:0000256" key="10">
    <source>
        <dbReference type="SAM" id="MobiDB-lite"/>
    </source>
</evidence>
<keyword evidence="5" id="KW-0732">Signal</keyword>
<evidence type="ECO:0000256" key="9">
    <source>
        <dbReference type="ARBA" id="ARBA00023326"/>
    </source>
</evidence>
<dbReference type="Pfam" id="PF00331">
    <property type="entry name" value="Glyco_hydro_10"/>
    <property type="match status" value="1"/>
</dbReference>
<feature type="compositionally biased region" description="Acidic residues" evidence="10">
    <location>
        <begin position="496"/>
        <end position="526"/>
    </location>
</feature>
<proteinExistence type="inferred from homology"/>
<reference evidence="12 13" key="1">
    <citation type="submission" date="2017-02" db="EMBL/GenBank/DDBJ databases">
        <title>Natronthermophilus aegyptiacus gen. nov.,sp. nov., an aerobic, extremely halophilic alkalithermophilic archaeon isolated from the athalassohaline Wadi An Natrun, Egypt.</title>
        <authorList>
            <person name="Zhao B."/>
        </authorList>
    </citation>
    <scope>NUCLEOTIDE SEQUENCE [LARGE SCALE GENOMIC DNA]</scope>
    <source>
        <strain evidence="12 13">CGMCC 1.3597</strain>
    </source>
</reference>
<comment type="catalytic activity">
    <reaction evidence="1">
        <text>Endohydrolysis of (1-&gt;4)-beta-D-xylosidic linkages in xylans.</text>
        <dbReference type="EC" id="3.2.1.8"/>
    </reaction>
</comment>
<evidence type="ECO:0000256" key="3">
    <source>
        <dbReference type="ARBA" id="ARBA00012590"/>
    </source>
</evidence>
<sequence>MTDDDTNRRGDSSDNQSTADSIGRLERRDYLRSVGIAGLLGGLGVGAGVPGTVGAQQANWEDEADDRIEEYRAGDLEVDVVNPDGSPVDGATVEVTQQAHEYSFGTMIHAEFLIDQAEWGEEMHTPEDQVEYEETVEDLFNMVVLENLHKWNLWEDNIDIADAAVDWAVERDMDVRGHVALWGNIDGHAVPPRVVEAMGDPWASDWDEAGEPDYDPEYVVSEAMDHIEEIISHYGDDVAEWEVKNEVIHETAMIEAVEGENADPVEAEILGDWYEHAEDVANQYGVDIAVNDFNTLVGPYQDTRDDYERQIDYLVNDRGIDLDGIGFQCHFAANETLEPDAILDGLEQFEGYGAGFRASEFDTFQGNWSSPDEQGEYLYDFMKTWFSHPNTDAFLVWGHWDGVHWGPEYDGSDADAPLFDEDWNEKPGYDAYTDLVFDEWWTDESGTSDDGVYETTAFLGEHEITVSTDAESTTETVSVTDADGTRTVEITVEGDGNGDEDPGNGDNGDNGDDDNGDGDYPEWDADEVYTEGDRVSWDGTNWEAQWWTQNQEPGTNQWGPWEEV</sequence>
<dbReference type="PANTHER" id="PTHR31490:SF88">
    <property type="entry name" value="BETA-XYLANASE"/>
    <property type="match status" value="1"/>
</dbReference>
<dbReference type="Pfam" id="PF02839">
    <property type="entry name" value="CBM_5_12"/>
    <property type="match status" value="1"/>
</dbReference>
<evidence type="ECO:0000256" key="6">
    <source>
        <dbReference type="ARBA" id="ARBA00022801"/>
    </source>
</evidence>
<dbReference type="InterPro" id="IPR017853">
    <property type="entry name" value="GH"/>
</dbReference>
<dbReference type="GO" id="GO:0031176">
    <property type="term" value="F:endo-1,4-beta-xylanase activity"/>
    <property type="evidence" value="ECO:0007669"/>
    <property type="project" value="UniProtKB-EC"/>
</dbReference>
<keyword evidence="8" id="KW-0326">Glycosidase</keyword>
<name>A0A202E954_9EURY</name>
<dbReference type="Gene3D" id="3.20.20.80">
    <property type="entry name" value="Glycosidases"/>
    <property type="match status" value="1"/>
</dbReference>
<dbReference type="InterPro" id="IPR003610">
    <property type="entry name" value="CBM5/12"/>
</dbReference>
<keyword evidence="13" id="KW-1185">Reference proteome</keyword>
<evidence type="ECO:0000313" key="13">
    <source>
        <dbReference type="Proteomes" id="UP000196084"/>
    </source>
</evidence>
<evidence type="ECO:0000256" key="2">
    <source>
        <dbReference type="ARBA" id="ARBA00007495"/>
    </source>
</evidence>
<keyword evidence="6" id="KW-0378">Hydrolase</keyword>
<dbReference type="AlphaFoldDB" id="A0A202E954"/>
<evidence type="ECO:0000256" key="5">
    <source>
        <dbReference type="ARBA" id="ARBA00022729"/>
    </source>
</evidence>
<evidence type="ECO:0000256" key="8">
    <source>
        <dbReference type="ARBA" id="ARBA00023295"/>
    </source>
</evidence>
<organism evidence="12 13">
    <name type="scientific">Natronolimnobius baerhuensis</name>
    <dbReference type="NCBI Taxonomy" id="253108"/>
    <lineage>
        <taxon>Archaea</taxon>
        <taxon>Methanobacteriati</taxon>
        <taxon>Methanobacteriota</taxon>
        <taxon>Stenosarchaea group</taxon>
        <taxon>Halobacteria</taxon>
        <taxon>Halobacteriales</taxon>
        <taxon>Natrialbaceae</taxon>
        <taxon>Natronolimnobius</taxon>
    </lineage>
</organism>
<keyword evidence="4" id="KW-0858">Xylan degradation</keyword>
<evidence type="ECO:0000256" key="1">
    <source>
        <dbReference type="ARBA" id="ARBA00000681"/>
    </source>
</evidence>
<dbReference type="OrthoDB" id="117332at2157"/>
<accession>A0A202E954</accession>
<evidence type="ECO:0000256" key="4">
    <source>
        <dbReference type="ARBA" id="ARBA00022651"/>
    </source>
</evidence>
<evidence type="ECO:0000256" key="7">
    <source>
        <dbReference type="ARBA" id="ARBA00023277"/>
    </source>
</evidence>
<evidence type="ECO:0000259" key="11">
    <source>
        <dbReference type="PROSITE" id="PS51760"/>
    </source>
</evidence>
<evidence type="ECO:0000313" key="12">
    <source>
        <dbReference type="EMBL" id="OVE84698.1"/>
    </source>
</evidence>
<dbReference type="GO" id="GO:0045493">
    <property type="term" value="P:xylan catabolic process"/>
    <property type="evidence" value="ECO:0007669"/>
    <property type="project" value="UniProtKB-KW"/>
</dbReference>
<dbReference type="EMBL" id="MWPH01000002">
    <property type="protein sequence ID" value="OVE84698.1"/>
    <property type="molecule type" value="Genomic_DNA"/>
</dbReference>
<dbReference type="SMART" id="SM00633">
    <property type="entry name" value="Glyco_10"/>
    <property type="match status" value="1"/>
</dbReference>
<feature type="region of interest" description="Disordered" evidence="10">
    <location>
        <begin position="491"/>
        <end position="526"/>
    </location>
</feature>
<dbReference type="InterPro" id="IPR001000">
    <property type="entry name" value="GH10_dom"/>
</dbReference>
<dbReference type="PANTHER" id="PTHR31490">
    <property type="entry name" value="GLYCOSYL HYDROLASE"/>
    <property type="match status" value="1"/>
</dbReference>
<dbReference type="SUPFAM" id="SSF51055">
    <property type="entry name" value="Carbohydrate binding domain"/>
    <property type="match status" value="1"/>
</dbReference>
<keyword evidence="9" id="KW-0624">Polysaccharide degradation</keyword>
<dbReference type="EC" id="3.2.1.8" evidence="3"/>
<dbReference type="Proteomes" id="UP000196084">
    <property type="component" value="Unassembled WGS sequence"/>
</dbReference>
<comment type="similarity">
    <text evidence="2">Belongs to the glycosyl hydrolase 10 (cellulase F) family.</text>
</comment>